<dbReference type="Proteomes" id="UP000016511">
    <property type="component" value="Unassembled WGS sequence"/>
</dbReference>
<keyword evidence="2" id="KW-1185">Reference proteome</keyword>
<comment type="caution">
    <text evidence="1">The sequence shown here is derived from an EMBL/GenBank/DDBJ whole genome shotgun (WGS) entry which is preliminary data.</text>
</comment>
<dbReference type="HOGENOM" id="CLU_2550955_0_0_9"/>
<evidence type="ECO:0000313" key="1">
    <source>
        <dbReference type="EMBL" id="ERI08861.1"/>
    </source>
</evidence>
<accession>U1YDL4</accession>
<gene>
    <name evidence="1" type="ORF">HMPREF0083_03058</name>
</gene>
<dbReference type="AlphaFoldDB" id="U1YDL4"/>
<sequence>MVGRKRFGKKKRLGTPCALAEEMPRCLFPTAPAHRPSSFSYLPSQTCVDLSNQIYIIRVMCKALKISRSTYYQSLQKNRISS</sequence>
<protein>
    <submittedName>
        <fullName evidence="1">Uncharacterized protein</fullName>
    </submittedName>
</protein>
<reference evidence="1 2" key="1">
    <citation type="submission" date="2013-08" db="EMBL/GenBank/DDBJ databases">
        <authorList>
            <person name="Weinstock G."/>
            <person name="Sodergren E."/>
            <person name="Wylie T."/>
            <person name="Fulton L."/>
            <person name="Fulton R."/>
            <person name="Fronick C."/>
            <person name="O'Laughlin M."/>
            <person name="Godfrey J."/>
            <person name="Miner T."/>
            <person name="Herter B."/>
            <person name="Appelbaum E."/>
            <person name="Cordes M."/>
            <person name="Lek S."/>
            <person name="Wollam A."/>
            <person name="Pepin K.H."/>
            <person name="Palsikar V.B."/>
            <person name="Mitreva M."/>
            <person name="Wilson R.K."/>
        </authorList>
    </citation>
    <scope>NUCLEOTIDE SEQUENCE [LARGE SCALE GENOMIC DNA]</scope>
    <source>
        <strain evidence="1 2">ATCC 12856</strain>
    </source>
</reference>
<proteinExistence type="predicted"/>
<name>U1YDL4_ANEAE</name>
<dbReference type="EMBL" id="AWSJ01000186">
    <property type="protein sequence ID" value="ERI08861.1"/>
    <property type="molecule type" value="Genomic_DNA"/>
</dbReference>
<evidence type="ECO:0000313" key="2">
    <source>
        <dbReference type="Proteomes" id="UP000016511"/>
    </source>
</evidence>
<organism evidence="1 2">
    <name type="scientific">Aneurinibacillus aneurinilyticus ATCC 12856</name>
    <dbReference type="NCBI Taxonomy" id="649747"/>
    <lineage>
        <taxon>Bacteria</taxon>
        <taxon>Bacillati</taxon>
        <taxon>Bacillota</taxon>
        <taxon>Bacilli</taxon>
        <taxon>Bacillales</taxon>
        <taxon>Paenibacillaceae</taxon>
        <taxon>Aneurinibacillus group</taxon>
        <taxon>Aneurinibacillus</taxon>
    </lineage>
</organism>